<gene>
    <name evidence="2" type="ORF">POM88_028487</name>
</gene>
<reference evidence="2" key="1">
    <citation type="submission" date="2023-02" db="EMBL/GenBank/DDBJ databases">
        <title>Genome of toxic invasive species Heracleum sosnowskyi carries increased number of genes despite the absence of recent whole-genome duplications.</title>
        <authorList>
            <person name="Schelkunov M."/>
            <person name="Shtratnikova V."/>
            <person name="Makarenko M."/>
            <person name="Klepikova A."/>
            <person name="Omelchenko D."/>
            <person name="Novikova G."/>
            <person name="Obukhova E."/>
            <person name="Bogdanov V."/>
            <person name="Penin A."/>
            <person name="Logacheva M."/>
        </authorList>
    </citation>
    <scope>NUCLEOTIDE SEQUENCE</scope>
    <source>
        <strain evidence="2">Hsosn_3</strain>
        <tissue evidence="2">Leaf</tissue>
    </source>
</reference>
<dbReference type="SUPFAM" id="SSF46774">
    <property type="entry name" value="ARID-like"/>
    <property type="match status" value="1"/>
</dbReference>
<dbReference type="EMBL" id="JAUIZM010000007">
    <property type="protein sequence ID" value="KAK1372294.1"/>
    <property type="molecule type" value="Genomic_DNA"/>
</dbReference>
<accession>A0AAD8HRY4</accession>
<dbReference type="AlphaFoldDB" id="A0AAD8HRY4"/>
<reference evidence="2" key="2">
    <citation type="submission" date="2023-05" db="EMBL/GenBank/DDBJ databases">
        <authorList>
            <person name="Schelkunov M.I."/>
        </authorList>
    </citation>
    <scope>NUCLEOTIDE SEQUENCE</scope>
    <source>
        <strain evidence="2">Hsosn_3</strain>
        <tissue evidence="2">Leaf</tissue>
    </source>
</reference>
<dbReference type="GO" id="GO:0003677">
    <property type="term" value="F:DNA binding"/>
    <property type="evidence" value="ECO:0007669"/>
    <property type="project" value="InterPro"/>
</dbReference>
<organism evidence="2 3">
    <name type="scientific">Heracleum sosnowskyi</name>
    <dbReference type="NCBI Taxonomy" id="360622"/>
    <lineage>
        <taxon>Eukaryota</taxon>
        <taxon>Viridiplantae</taxon>
        <taxon>Streptophyta</taxon>
        <taxon>Embryophyta</taxon>
        <taxon>Tracheophyta</taxon>
        <taxon>Spermatophyta</taxon>
        <taxon>Magnoliopsida</taxon>
        <taxon>eudicotyledons</taxon>
        <taxon>Gunneridae</taxon>
        <taxon>Pentapetalae</taxon>
        <taxon>asterids</taxon>
        <taxon>campanulids</taxon>
        <taxon>Apiales</taxon>
        <taxon>Apiaceae</taxon>
        <taxon>Apioideae</taxon>
        <taxon>apioid superclade</taxon>
        <taxon>Tordylieae</taxon>
        <taxon>Tordyliinae</taxon>
        <taxon>Heracleum</taxon>
    </lineage>
</organism>
<dbReference type="PANTHER" id="PTHR46410:SF20">
    <property type="entry name" value="AT-RICH INTERACTIVE DOMAIN-CONTAINING PROTEIN 2-LIKE ISOFORM X1"/>
    <property type="match status" value="1"/>
</dbReference>
<dbReference type="InterPro" id="IPR001606">
    <property type="entry name" value="ARID_dom"/>
</dbReference>
<dbReference type="InterPro" id="IPR036431">
    <property type="entry name" value="ARID_dom_sf"/>
</dbReference>
<evidence type="ECO:0000313" key="2">
    <source>
        <dbReference type="EMBL" id="KAK1372294.1"/>
    </source>
</evidence>
<dbReference type="Proteomes" id="UP001237642">
    <property type="component" value="Unassembled WGS sequence"/>
</dbReference>
<dbReference type="Gene3D" id="1.10.150.60">
    <property type="entry name" value="ARID DNA-binding domain"/>
    <property type="match status" value="1"/>
</dbReference>
<sequence>MAGWLESKNGVELKNYEIDCESHNMSCDNLDFTAKDSVSHDCKDTLKSLFDQVIPIFLREISVGNFARPLPALLSNGQPVNLFQLFCVVKSKGGFSNVLENGLWGSVAEECGFSPALMSSIRFVYIKYLKELDGWLRNVNLDTRLENGEYQIFKKLALLIEESEELKGLHVCSDVDKWRNTGVVEHEFDTTGKPTDNYDGKKRSQLSDEGVNLNKVNHAVESSIENEEDICIQHDKSNTFSAKRFVDKVISSQKMKLCSDVEVNKVQNKVKASISYYPNKKLGVQDDYDILLSARSVVDKVISSMKSEFCPSPEVDNVRQTVANTYDNGKQIPNDSDRLLSAKRIVDKVVDSGSKVIDLCPCKGINAAHENSGYTKADYGKVHVPDNASVGNPVLSRKRKWEHISSPGLLKWITHVAKNSDDPAIGLVPEPSKWKSHGTNEYWVQALLAREAFLVKRPIDADLEVSSSQKMHPSIYEDINVIHKSAERVRCSKGFPLSKFQIDQITPISIRCNPGHATPRKLASPCKAETHNVWKVPSSPVREGILSRCALDDSPEEAHVYHVSVGLSFQAEIPEWTGVASESDSKWLGIQMCAPEDEHNNTAIDKHSIGKGRQSACDCSVSGSPACIRFHIAEKRLQLKLALGVRLFYRWKFNRMGEEVSLSWTTEEELRFKAMALQDSTGHNNFWNNAFGLFPGKTRENLVSYYFNVFVLRRRSYQNRVTPESIDSDDDETECGSLGESAYFAGNLAMEYDPPKCFDLQ</sequence>
<protein>
    <submittedName>
        <fullName evidence="2">AT-rich interactive domain-containing protein 2</fullName>
    </submittedName>
</protein>
<dbReference type="PANTHER" id="PTHR46410">
    <property type="entry name" value="AT-RICH INTERACTIVE DOMAIN-CONTAINING PROTEIN 2"/>
    <property type="match status" value="1"/>
</dbReference>
<dbReference type="SMART" id="SM00501">
    <property type="entry name" value="BRIGHT"/>
    <property type="match status" value="1"/>
</dbReference>
<evidence type="ECO:0000313" key="3">
    <source>
        <dbReference type="Proteomes" id="UP001237642"/>
    </source>
</evidence>
<evidence type="ECO:0000259" key="1">
    <source>
        <dbReference type="PROSITE" id="PS51011"/>
    </source>
</evidence>
<comment type="caution">
    <text evidence="2">The sequence shown here is derived from an EMBL/GenBank/DDBJ whole genome shotgun (WGS) entry which is preliminary data.</text>
</comment>
<dbReference type="CDD" id="cd16100">
    <property type="entry name" value="ARID"/>
    <property type="match status" value="1"/>
</dbReference>
<dbReference type="SMART" id="SM01014">
    <property type="entry name" value="ARID"/>
    <property type="match status" value="1"/>
</dbReference>
<feature type="domain" description="ARID" evidence="1">
    <location>
        <begin position="44"/>
        <end position="137"/>
    </location>
</feature>
<dbReference type="Pfam" id="PF01388">
    <property type="entry name" value="ARID"/>
    <property type="match status" value="1"/>
</dbReference>
<proteinExistence type="predicted"/>
<name>A0AAD8HRY4_9APIA</name>
<keyword evidence="3" id="KW-1185">Reference proteome</keyword>
<dbReference type="PROSITE" id="PS51011">
    <property type="entry name" value="ARID"/>
    <property type="match status" value="1"/>
</dbReference>